<gene>
    <name evidence="2" type="primary">amrB</name>
    <name evidence="2" type="ORF">C0197_04525</name>
</gene>
<evidence type="ECO:0000313" key="2">
    <source>
        <dbReference type="EMBL" id="PMP62483.1"/>
    </source>
</evidence>
<evidence type="ECO:0000256" key="1">
    <source>
        <dbReference type="ARBA" id="ARBA00006315"/>
    </source>
</evidence>
<dbReference type="PANTHER" id="PTHR11060">
    <property type="entry name" value="PROTEIN MEMO1"/>
    <property type="match status" value="1"/>
</dbReference>
<comment type="caution">
    <text evidence="2">The sequence shown here is derived from an EMBL/GenBank/DDBJ whole genome shotgun (WGS) entry which is preliminary data.</text>
</comment>
<dbReference type="PANTHER" id="PTHR11060:SF0">
    <property type="entry name" value="PROTEIN MEMO1"/>
    <property type="match status" value="1"/>
</dbReference>
<proteinExistence type="inferred from homology"/>
<accession>A0A2N7PJ25</accession>
<dbReference type="AlphaFoldDB" id="A0A2N7PJ25"/>
<protein>
    <submittedName>
        <fullName evidence="2">AmmeMemoRadiSam system protein B</fullName>
    </submittedName>
</protein>
<dbReference type="Proteomes" id="UP000235731">
    <property type="component" value="Unassembled WGS sequence"/>
</dbReference>
<organism evidence="2 3">
    <name type="scientific">Caldimicrobium thiodismutans</name>
    <dbReference type="NCBI Taxonomy" id="1653476"/>
    <lineage>
        <taxon>Bacteria</taxon>
        <taxon>Pseudomonadati</taxon>
        <taxon>Thermodesulfobacteriota</taxon>
        <taxon>Thermodesulfobacteria</taxon>
        <taxon>Thermodesulfobacteriales</taxon>
        <taxon>Thermodesulfobacteriaceae</taxon>
        <taxon>Caldimicrobium</taxon>
    </lineage>
</organism>
<dbReference type="EMBL" id="PNIE01000063">
    <property type="protein sequence ID" value="PMP62483.1"/>
    <property type="molecule type" value="Genomic_DNA"/>
</dbReference>
<name>A0A2N7PJ25_9BACT</name>
<sequence>MSLDPTYKPLLRYVDLIPGEYQGQAVFFLRDPVGIVEEIVTIPQELIFLLALMDGNHDLRDLQVEATRKSGEIVPFEEIERFVSFLDEKGFLWSKNFEEIKEQAYKVWFQQRIRPMAHANSAYPLEEKEAREFLNQILSLAKADGAKPPRILIAPHIDLRVGAKCYAEAYSRFNIPSGSRIIILGVGHHLDYPYSLLTKDMATPFGLLRNDRGGLLYLAQTKKLELFPDHMAHKLEHSLEFQGLFLHYLKGNEIVVLPLLIGSFFILKQNKEFVEKLIEGLLELFDERTYMVLGIDFCHLGLRYGDSVPLDVNLAERALHVDREILELTFLGKTNDLEKVLEENEKLKICGGGPLYLLSLFIEKGNFNGRGEIFYQEMLPFGEGSGVSVAGAGYYI</sequence>
<dbReference type="Gene3D" id="3.40.830.10">
    <property type="entry name" value="LigB-like"/>
    <property type="match status" value="1"/>
</dbReference>
<dbReference type="Pfam" id="PF01875">
    <property type="entry name" value="Memo"/>
    <property type="match status" value="1"/>
</dbReference>
<reference evidence="2 3" key="1">
    <citation type="submission" date="2018-01" db="EMBL/GenBank/DDBJ databases">
        <title>Metagenomic assembled genomes from two thermal pools in the Uzon Caldera, Kamchatka, Russia.</title>
        <authorList>
            <person name="Wilkins L."/>
            <person name="Ettinger C."/>
        </authorList>
    </citation>
    <scope>NUCLEOTIDE SEQUENCE [LARGE SCALE GENOMIC DNA]</scope>
    <source>
        <strain evidence="2">ZAV-15</strain>
    </source>
</reference>
<evidence type="ECO:0000313" key="3">
    <source>
        <dbReference type="Proteomes" id="UP000235731"/>
    </source>
</evidence>
<dbReference type="NCBIfam" id="TIGR04336">
    <property type="entry name" value="AmmeMemoSam_B"/>
    <property type="match status" value="1"/>
</dbReference>
<comment type="similarity">
    <text evidence="1">Belongs to the MEMO1 family.</text>
</comment>
<dbReference type="InterPro" id="IPR002737">
    <property type="entry name" value="MEMO1_fam"/>
</dbReference>
<dbReference type="CDD" id="cd07361">
    <property type="entry name" value="MEMO_like"/>
    <property type="match status" value="1"/>
</dbReference>